<evidence type="ECO:0000256" key="7">
    <source>
        <dbReference type="ARBA" id="ARBA00024343"/>
    </source>
</evidence>
<dbReference type="Gramene" id="ERM99749">
    <property type="protein sequence ID" value="ERM99749"/>
    <property type="gene ID" value="AMTR_s00099p00122430"/>
</dbReference>
<dbReference type="PANTHER" id="PTHR31985:SF233">
    <property type="entry name" value="ETHYLENE-RESPONSIVE TRANSCRIPTION FACTOR ERF039"/>
    <property type="match status" value="1"/>
</dbReference>
<evidence type="ECO:0000313" key="10">
    <source>
        <dbReference type="EMBL" id="ERM99749.1"/>
    </source>
</evidence>
<dbReference type="PANTHER" id="PTHR31985">
    <property type="entry name" value="ETHYLENE-RESPONSIVE TRANSCRIPTION FACTOR ERF042-RELATED"/>
    <property type="match status" value="1"/>
</dbReference>
<dbReference type="InterPro" id="IPR001471">
    <property type="entry name" value="AP2/ERF_dom"/>
</dbReference>
<dbReference type="FunFam" id="3.30.730.10:FF:000001">
    <property type="entry name" value="Ethylene-responsive transcription factor 2"/>
    <property type="match status" value="1"/>
</dbReference>
<dbReference type="EMBL" id="KI394994">
    <property type="protein sequence ID" value="ERM99749.1"/>
    <property type="molecule type" value="Genomic_DNA"/>
</dbReference>
<evidence type="ECO:0000256" key="6">
    <source>
        <dbReference type="ARBA" id="ARBA00023242"/>
    </source>
</evidence>
<dbReference type="GO" id="GO:0005634">
    <property type="term" value="C:nucleus"/>
    <property type="evidence" value="ECO:0007669"/>
    <property type="project" value="UniProtKB-SubCell"/>
</dbReference>
<dbReference type="GO" id="GO:0003677">
    <property type="term" value="F:DNA binding"/>
    <property type="evidence" value="ECO:0007669"/>
    <property type="project" value="UniProtKB-KW"/>
</dbReference>
<dbReference type="OrthoDB" id="1932364at2759"/>
<dbReference type="SUPFAM" id="SSF54171">
    <property type="entry name" value="DNA-binding domain"/>
    <property type="match status" value="1"/>
</dbReference>
<dbReference type="SMART" id="SM00380">
    <property type="entry name" value="AP2"/>
    <property type="match status" value="1"/>
</dbReference>
<comment type="similarity">
    <text evidence="7">Belongs to the AP2/ERF transcription factor family. ERF subfamily.</text>
</comment>
<evidence type="ECO:0000313" key="11">
    <source>
        <dbReference type="Proteomes" id="UP000017836"/>
    </source>
</evidence>
<dbReference type="InterPro" id="IPR051032">
    <property type="entry name" value="AP2/ERF_TF_ERF_subfamily"/>
</dbReference>
<comment type="subcellular location">
    <subcellularLocation>
        <location evidence="1">Nucleus</location>
    </subcellularLocation>
</comment>
<evidence type="ECO:0000259" key="9">
    <source>
        <dbReference type="PROSITE" id="PS51032"/>
    </source>
</evidence>
<keyword evidence="3" id="KW-0238">DNA-binding</keyword>
<reference evidence="11" key="1">
    <citation type="journal article" date="2013" name="Science">
        <title>The Amborella genome and the evolution of flowering plants.</title>
        <authorList>
            <consortium name="Amborella Genome Project"/>
        </authorList>
    </citation>
    <scope>NUCLEOTIDE SEQUENCE [LARGE SCALE GENOMIC DNA]</scope>
</reference>
<keyword evidence="5" id="KW-0804">Transcription</keyword>
<dbReference type="CDD" id="cd00018">
    <property type="entry name" value="AP2"/>
    <property type="match status" value="1"/>
</dbReference>
<proteinExistence type="inferred from homology"/>
<dbReference type="PROSITE" id="PS51032">
    <property type="entry name" value="AP2_ERF"/>
    <property type="match status" value="1"/>
</dbReference>
<evidence type="ECO:0000256" key="8">
    <source>
        <dbReference type="SAM" id="MobiDB-lite"/>
    </source>
</evidence>
<feature type="region of interest" description="Disordered" evidence="8">
    <location>
        <begin position="1"/>
        <end position="28"/>
    </location>
</feature>
<dbReference type="Gene3D" id="3.30.730.10">
    <property type="entry name" value="AP2/ERF domain"/>
    <property type="match status" value="1"/>
</dbReference>
<gene>
    <name evidence="10" type="ORF">AMTR_s00099p00122430</name>
</gene>
<evidence type="ECO:0000256" key="2">
    <source>
        <dbReference type="ARBA" id="ARBA00023015"/>
    </source>
</evidence>
<dbReference type="InterPro" id="IPR036955">
    <property type="entry name" value="AP2/ERF_dom_sf"/>
</dbReference>
<evidence type="ECO:0000256" key="4">
    <source>
        <dbReference type="ARBA" id="ARBA00023159"/>
    </source>
</evidence>
<keyword evidence="4" id="KW-0010">Activator</keyword>
<organism evidence="10 11">
    <name type="scientific">Amborella trichopoda</name>
    <dbReference type="NCBI Taxonomy" id="13333"/>
    <lineage>
        <taxon>Eukaryota</taxon>
        <taxon>Viridiplantae</taxon>
        <taxon>Streptophyta</taxon>
        <taxon>Embryophyta</taxon>
        <taxon>Tracheophyta</taxon>
        <taxon>Spermatophyta</taxon>
        <taxon>Magnoliopsida</taxon>
        <taxon>Amborellales</taxon>
        <taxon>Amborellaceae</taxon>
        <taxon>Amborella</taxon>
    </lineage>
</organism>
<keyword evidence="2" id="KW-0805">Transcription regulation</keyword>
<feature type="domain" description="AP2/ERF" evidence="9">
    <location>
        <begin position="32"/>
        <end position="89"/>
    </location>
</feature>
<name>W1NYJ0_AMBTC</name>
<dbReference type="OMA" id="YTEEEMC"/>
<sequence length="189" mass="21179">MANSPVPESLAGTDFPVKRTAGNQLPGDQKTTFRGVRKRSWGRYVSEIREPKKKTRIWLGSFLSPEMAARAYDSAAFFLKGNKSALNFPELAEFLPRPASNSRRDIQAAALKAANEIFVAESFGEIEDERVEEIDLGFSRNFGDVLSLEFDGELMDFFERVADAPLMSPLRIEAEGQGNFGTFTTEFYF</sequence>
<keyword evidence="6" id="KW-0539">Nucleus</keyword>
<dbReference type="Pfam" id="PF00847">
    <property type="entry name" value="AP2"/>
    <property type="match status" value="1"/>
</dbReference>
<dbReference type="GO" id="GO:0003700">
    <property type="term" value="F:DNA-binding transcription factor activity"/>
    <property type="evidence" value="ECO:0007669"/>
    <property type="project" value="InterPro"/>
</dbReference>
<evidence type="ECO:0000256" key="5">
    <source>
        <dbReference type="ARBA" id="ARBA00023163"/>
    </source>
</evidence>
<evidence type="ECO:0000256" key="3">
    <source>
        <dbReference type="ARBA" id="ARBA00023125"/>
    </source>
</evidence>
<dbReference type="PRINTS" id="PR00367">
    <property type="entry name" value="ETHRSPELEMNT"/>
</dbReference>
<dbReference type="Proteomes" id="UP000017836">
    <property type="component" value="Unassembled WGS sequence"/>
</dbReference>
<dbReference type="eggNOG" id="ENOG502S393">
    <property type="taxonomic scope" value="Eukaryota"/>
</dbReference>
<keyword evidence="11" id="KW-1185">Reference proteome</keyword>
<dbReference type="HOGENOM" id="CLU_1436248_0_0_1"/>
<dbReference type="AlphaFoldDB" id="W1NYJ0"/>
<dbReference type="InterPro" id="IPR016177">
    <property type="entry name" value="DNA-bd_dom_sf"/>
</dbReference>
<protein>
    <recommendedName>
        <fullName evidence="9">AP2/ERF domain-containing protein</fullName>
    </recommendedName>
</protein>
<accession>W1NYJ0</accession>
<evidence type="ECO:0000256" key="1">
    <source>
        <dbReference type="ARBA" id="ARBA00004123"/>
    </source>
</evidence>